<dbReference type="GO" id="GO:0016810">
    <property type="term" value="F:hydrolase activity, acting on carbon-nitrogen (but not peptide) bonds"/>
    <property type="evidence" value="ECO:0007669"/>
    <property type="project" value="InterPro"/>
</dbReference>
<dbReference type="InterPro" id="IPR051781">
    <property type="entry name" value="Metallo-dep_Hydrolase"/>
</dbReference>
<dbReference type="InterPro" id="IPR032466">
    <property type="entry name" value="Metal_Hydrolase"/>
</dbReference>
<dbReference type="PANTHER" id="PTHR43135:SF3">
    <property type="entry name" value="ALPHA-D-RIBOSE 1-METHYLPHOSPHONATE 5-TRIPHOSPHATE DIPHOSPHATASE"/>
    <property type="match status" value="1"/>
</dbReference>
<dbReference type="KEGG" id="ssyi:EKG83_19615"/>
<dbReference type="RefSeq" id="WP_051766388.1">
    <property type="nucleotide sequence ID" value="NZ_CP034550.1"/>
</dbReference>
<dbReference type="EMBL" id="CP034550">
    <property type="protein sequence ID" value="QFZ19348.1"/>
    <property type="molecule type" value="Genomic_DNA"/>
</dbReference>
<dbReference type="Gene3D" id="2.30.40.10">
    <property type="entry name" value="Urease, subunit C, domain 1"/>
    <property type="match status" value="1"/>
</dbReference>
<keyword evidence="4" id="KW-1185">Reference proteome</keyword>
<dbReference type="OrthoDB" id="3514520at2"/>
<dbReference type="AlphaFoldDB" id="A0A5Q0GZH4"/>
<dbReference type="Pfam" id="PF01979">
    <property type="entry name" value="Amidohydro_1"/>
    <property type="match status" value="1"/>
</dbReference>
<dbReference type="Gene3D" id="1.20.58.520">
    <property type="entry name" value="Amidohydrolase"/>
    <property type="match status" value="1"/>
</dbReference>
<dbReference type="SUPFAM" id="SSF51556">
    <property type="entry name" value="Metallo-dependent hydrolases"/>
    <property type="match status" value="1"/>
</dbReference>
<name>A0A5Q0GZH4_SACSY</name>
<feature type="domain" description="Amidohydrolase-related" evidence="2">
    <location>
        <begin position="59"/>
        <end position="372"/>
    </location>
</feature>
<sequence>MRHCPPDSRRYDITHRFTITDVHVFAADGTFGPPTSVAVEDGVVVDRVDGVEVDGRGGYLLPGLIDTHVHVDHPDQLAAGLRWGVTTMLDMGTRRWDELRALRDADDDARADLRGASSPACAPRGTAVRRMGHPASTAVRGPRDAARWVAERLAQDPDYLKVVLEERLPFRPKPLGPDTVAALVAHAHRAGKKVVVHAASSRAYTVALDAGADVITHAPIGDTVTADLARRIAAAGTAVSPTLVMMRTILRTLKLPFTPRRLNFAHAVASTAALHRAGATIVLGTDANADDTSPARVAHGVSAHDELALLVDAGLSPSEALRAATSRAAAVFGLDDRGLIATGRRADLLLVARDPTRDITATRDVVGVWKRGVAAPVPGRA</sequence>
<feature type="region of interest" description="Disordered" evidence="1">
    <location>
        <begin position="113"/>
        <end position="139"/>
    </location>
</feature>
<evidence type="ECO:0000256" key="1">
    <source>
        <dbReference type="SAM" id="MobiDB-lite"/>
    </source>
</evidence>
<dbReference type="Gene3D" id="3.40.50.10910">
    <property type="entry name" value="Amidohydrolase"/>
    <property type="match status" value="1"/>
</dbReference>
<dbReference type="InterPro" id="IPR006680">
    <property type="entry name" value="Amidohydro-rel"/>
</dbReference>
<evidence type="ECO:0000259" key="2">
    <source>
        <dbReference type="Pfam" id="PF01979"/>
    </source>
</evidence>
<accession>A0A5Q0GZH4</accession>
<dbReference type="SUPFAM" id="SSF51338">
    <property type="entry name" value="Composite domain of metallo-dependent hydrolases"/>
    <property type="match status" value="1"/>
</dbReference>
<evidence type="ECO:0000313" key="4">
    <source>
        <dbReference type="Proteomes" id="UP000325787"/>
    </source>
</evidence>
<dbReference type="Proteomes" id="UP000325787">
    <property type="component" value="Chromosome"/>
</dbReference>
<dbReference type="PANTHER" id="PTHR43135">
    <property type="entry name" value="ALPHA-D-RIBOSE 1-METHYLPHOSPHONATE 5-TRIPHOSPHATE DIPHOSPHATASE"/>
    <property type="match status" value="1"/>
</dbReference>
<reference evidence="4" key="1">
    <citation type="journal article" date="2021" name="Curr. Microbiol.">
        <title>Complete genome of nocamycin-producing strain Saccharothrix syringae NRRL B-16468 reveals the biosynthetic potential for secondary metabolites.</title>
        <authorList>
            <person name="Mo X."/>
            <person name="Yang S."/>
        </authorList>
    </citation>
    <scope>NUCLEOTIDE SEQUENCE [LARGE SCALE GENOMIC DNA]</scope>
    <source>
        <strain evidence="4">ATCC 51364 / DSM 43886 / JCM 6844 / KCTC 9398 / NBRC 14523 / NRRL B-16468 / INA 2240</strain>
    </source>
</reference>
<protein>
    <submittedName>
        <fullName evidence="3">Amidohydrolase</fullName>
    </submittedName>
</protein>
<proteinExistence type="predicted"/>
<dbReference type="Gene3D" id="3.30.110.90">
    <property type="entry name" value="Amidohydrolase"/>
    <property type="match status" value="1"/>
</dbReference>
<organism evidence="3 4">
    <name type="scientific">Saccharothrix syringae</name>
    <name type="common">Nocardiopsis syringae</name>
    <dbReference type="NCBI Taxonomy" id="103733"/>
    <lineage>
        <taxon>Bacteria</taxon>
        <taxon>Bacillati</taxon>
        <taxon>Actinomycetota</taxon>
        <taxon>Actinomycetes</taxon>
        <taxon>Pseudonocardiales</taxon>
        <taxon>Pseudonocardiaceae</taxon>
        <taxon>Saccharothrix</taxon>
    </lineage>
</organism>
<evidence type="ECO:0000313" key="3">
    <source>
        <dbReference type="EMBL" id="QFZ19348.1"/>
    </source>
</evidence>
<keyword evidence="3" id="KW-0378">Hydrolase</keyword>
<dbReference type="InterPro" id="IPR011059">
    <property type="entry name" value="Metal-dep_hydrolase_composite"/>
</dbReference>
<gene>
    <name evidence="3" type="ORF">EKG83_19615</name>
</gene>